<dbReference type="Pfam" id="PF14052">
    <property type="entry name" value="Caps_assemb_Wzi"/>
    <property type="match status" value="1"/>
</dbReference>
<accession>A0A418M8G2</accession>
<dbReference type="InterPro" id="IPR026950">
    <property type="entry name" value="Caps_assemb_Wzi"/>
</dbReference>
<evidence type="ECO:0000256" key="1">
    <source>
        <dbReference type="SAM" id="MobiDB-lite"/>
    </source>
</evidence>
<dbReference type="AlphaFoldDB" id="A0A418M8G2"/>
<dbReference type="InterPro" id="IPR038636">
    <property type="entry name" value="Wzi_sf"/>
</dbReference>
<name>A0A418M8G2_9BACT</name>
<dbReference type="Gene3D" id="2.40.160.130">
    <property type="entry name" value="Capsule assembly protein Wzi"/>
    <property type="match status" value="1"/>
</dbReference>
<keyword evidence="3" id="KW-1185">Reference proteome</keyword>
<protein>
    <recommendedName>
        <fullName evidence="4">Capsule assembly Wzi family protein</fullName>
    </recommendedName>
</protein>
<evidence type="ECO:0000313" key="3">
    <source>
        <dbReference type="Proteomes" id="UP000283523"/>
    </source>
</evidence>
<evidence type="ECO:0008006" key="4">
    <source>
        <dbReference type="Google" id="ProtNLM"/>
    </source>
</evidence>
<comment type="caution">
    <text evidence="2">The sequence shown here is derived from an EMBL/GenBank/DDBJ whole genome shotgun (WGS) entry which is preliminary data.</text>
</comment>
<gene>
    <name evidence="2" type="ORF">DYU11_15320</name>
</gene>
<dbReference type="Proteomes" id="UP000283523">
    <property type="component" value="Unassembled WGS sequence"/>
</dbReference>
<dbReference type="RefSeq" id="WP_119668571.1">
    <property type="nucleotide sequence ID" value="NZ_QXED01000004.1"/>
</dbReference>
<feature type="region of interest" description="Disordered" evidence="1">
    <location>
        <begin position="493"/>
        <end position="517"/>
    </location>
</feature>
<dbReference type="EMBL" id="QXED01000004">
    <property type="protein sequence ID" value="RIV22386.1"/>
    <property type="molecule type" value="Genomic_DNA"/>
</dbReference>
<organism evidence="2 3">
    <name type="scientific">Fibrisoma montanum</name>
    <dbReference type="NCBI Taxonomy" id="2305895"/>
    <lineage>
        <taxon>Bacteria</taxon>
        <taxon>Pseudomonadati</taxon>
        <taxon>Bacteroidota</taxon>
        <taxon>Cytophagia</taxon>
        <taxon>Cytophagales</taxon>
        <taxon>Spirosomataceae</taxon>
        <taxon>Fibrisoma</taxon>
    </lineage>
</organism>
<dbReference type="OrthoDB" id="596512at2"/>
<evidence type="ECO:0000313" key="2">
    <source>
        <dbReference type="EMBL" id="RIV22386.1"/>
    </source>
</evidence>
<feature type="compositionally biased region" description="Low complexity" evidence="1">
    <location>
        <begin position="494"/>
        <end position="505"/>
    </location>
</feature>
<proteinExistence type="predicted"/>
<sequence length="517" mass="57398">MSSLIFRLQCSLAVLLVTTTAVFGQKLIEYHAEAGGMSASDQTPFWLRANQYGTVPLRTPFFRLNAGIRSDYVQRDSTGFRPKLDWGYGVDVIANAGSNYNSQFLLPEAYVKGRFGAFEIYGGRRREIVGLVDTLLTTGGYAWSGNALPFPKIQIGIPVFTPIPFTKGIVSVMGAYAHGWFENSGRLVKGSYLHQKYFYGRLGKPTWPFRFYAGFNHQVMWGGESSFISPNASLNGQLPTSLKNYWMLVFGIRGNPGDKTISSFEWNRIGNHLGSIDVGVDANLGAWNVMLYRQSLYDDGSLFYWINIADGLNGLRIKNRRNPDETAFFLRQITFEYLYTANQGGDKFVIEDELQRGKDDYFNHSQFLDGWTYFGRTVGTPFLTPDTETSRSLPRHGAGIANNRVSVGHFAASALVLNKLDITARLSFGTNYGTYNVPFPTSPRQFSGMLTASLPVNLLGGMVVNGSVALDSGELLPNSAGFYLGLRKTGFFGTPNRPTPNRSRPAPAPTTPTYRWP</sequence>
<reference evidence="2 3" key="1">
    <citation type="submission" date="2018-08" db="EMBL/GenBank/DDBJ databases">
        <title>Fibrisoma montanum sp. nov., isolated from Danxia mountain soil.</title>
        <authorList>
            <person name="Huang Y."/>
        </authorList>
    </citation>
    <scope>NUCLEOTIDE SEQUENCE [LARGE SCALE GENOMIC DNA]</scope>
    <source>
        <strain evidence="2 3">HYT19</strain>
    </source>
</reference>